<dbReference type="WBParaSite" id="SBAD_0000326501-mRNA-1">
    <property type="protein sequence ID" value="SBAD_0000326501-mRNA-1"/>
    <property type="gene ID" value="SBAD_0000326501"/>
</dbReference>
<reference evidence="3" key="1">
    <citation type="submission" date="2016-06" db="UniProtKB">
        <authorList>
            <consortium name="WormBaseParasite"/>
        </authorList>
    </citation>
    <scope>IDENTIFICATION</scope>
</reference>
<organism evidence="3">
    <name type="scientific">Soboliphyme baturini</name>
    <dbReference type="NCBI Taxonomy" id="241478"/>
    <lineage>
        <taxon>Eukaryota</taxon>
        <taxon>Metazoa</taxon>
        <taxon>Ecdysozoa</taxon>
        <taxon>Nematoda</taxon>
        <taxon>Enoplea</taxon>
        <taxon>Dorylaimia</taxon>
        <taxon>Dioctophymatida</taxon>
        <taxon>Dioctophymatoidea</taxon>
        <taxon>Soboliphymatidae</taxon>
        <taxon>Soboliphyme</taxon>
    </lineage>
</organism>
<evidence type="ECO:0000313" key="3">
    <source>
        <dbReference type="WBParaSite" id="SBAD_0000326501-mRNA-1"/>
    </source>
</evidence>
<sequence>MSAGAMVAVRVEFSNQTSLYCNILHCRSILKTIRVHRALPITVIIKMELIDQSLGDCLSLSAGNSKKMYSYVLDILRQVMLLYHTFLNLYFFNCPFWKHFTVNFMDILVLLASCCDVPKQSIKNFSRRFCTMYASLERRHFRFLRQIEYSKRDESFMSQFLLHGVC</sequence>
<evidence type="ECO:0000313" key="1">
    <source>
        <dbReference type="EMBL" id="VDP00073.1"/>
    </source>
</evidence>
<keyword evidence="2" id="KW-1185">Reference proteome</keyword>
<name>A0A183IHM4_9BILA</name>
<dbReference type="AlphaFoldDB" id="A0A183IHM4"/>
<accession>A0A183IHM4</accession>
<dbReference type="Proteomes" id="UP000270296">
    <property type="component" value="Unassembled WGS sequence"/>
</dbReference>
<proteinExistence type="predicted"/>
<protein>
    <submittedName>
        <fullName evidence="1 3">Uncharacterized protein</fullName>
    </submittedName>
</protein>
<dbReference type="EMBL" id="UZAM01007579">
    <property type="protein sequence ID" value="VDP00073.1"/>
    <property type="molecule type" value="Genomic_DNA"/>
</dbReference>
<evidence type="ECO:0000313" key="2">
    <source>
        <dbReference type="Proteomes" id="UP000270296"/>
    </source>
</evidence>
<reference evidence="1 2" key="2">
    <citation type="submission" date="2018-11" db="EMBL/GenBank/DDBJ databases">
        <authorList>
            <consortium name="Pathogen Informatics"/>
        </authorList>
    </citation>
    <scope>NUCLEOTIDE SEQUENCE [LARGE SCALE GENOMIC DNA]</scope>
</reference>
<gene>
    <name evidence="1" type="ORF">SBAD_LOCUS3119</name>
</gene>